<protein>
    <recommendedName>
        <fullName evidence="2">cyclin-dependent kinase</fullName>
        <ecNumber evidence="2">2.7.11.22</ecNumber>
    </recommendedName>
</protein>
<dbReference type="InterPro" id="IPR050108">
    <property type="entry name" value="CDK"/>
</dbReference>
<organism evidence="12 13">
    <name type="scientific">Pleodorina starrii</name>
    <dbReference type="NCBI Taxonomy" id="330485"/>
    <lineage>
        <taxon>Eukaryota</taxon>
        <taxon>Viridiplantae</taxon>
        <taxon>Chlorophyta</taxon>
        <taxon>core chlorophytes</taxon>
        <taxon>Chlorophyceae</taxon>
        <taxon>CS clade</taxon>
        <taxon>Chlamydomonadales</taxon>
        <taxon>Volvocaceae</taxon>
        <taxon>Pleodorina</taxon>
    </lineage>
</organism>
<dbReference type="AlphaFoldDB" id="A0A9W6BKX8"/>
<dbReference type="GO" id="GO:0000082">
    <property type="term" value="P:G1/S transition of mitotic cell cycle"/>
    <property type="evidence" value="ECO:0007669"/>
    <property type="project" value="TreeGrafter"/>
</dbReference>
<comment type="catalytic activity">
    <reaction evidence="10">
        <text>L-seryl-[protein] + ATP = O-phospho-L-seryl-[protein] + ADP + H(+)</text>
        <dbReference type="Rhea" id="RHEA:17989"/>
        <dbReference type="Rhea" id="RHEA-COMP:9863"/>
        <dbReference type="Rhea" id="RHEA-COMP:11604"/>
        <dbReference type="ChEBI" id="CHEBI:15378"/>
        <dbReference type="ChEBI" id="CHEBI:29999"/>
        <dbReference type="ChEBI" id="CHEBI:30616"/>
        <dbReference type="ChEBI" id="CHEBI:83421"/>
        <dbReference type="ChEBI" id="CHEBI:456216"/>
        <dbReference type="EC" id="2.7.11.22"/>
    </reaction>
</comment>
<feature type="domain" description="Protein kinase" evidence="11">
    <location>
        <begin position="1"/>
        <end position="310"/>
    </location>
</feature>
<comment type="caution">
    <text evidence="12">The sequence shown here is derived from an EMBL/GenBank/DDBJ whole genome shotgun (WGS) entry which is preliminary data.</text>
</comment>
<keyword evidence="5" id="KW-0808">Transferase</keyword>
<dbReference type="SUPFAM" id="SSF56112">
    <property type="entry name" value="Protein kinase-like (PK-like)"/>
    <property type="match status" value="1"/>
</dbReference>
<dbReference type="Gene3D" id="3.30.200.20">
    <property type="entry name" value="Phosphorylase Kinase, domain 1"/>
    <property type="match status" value="1"/>
</dbReference>
<evidence type="ECO:0000313" key="12">
    <source>
        <dbReference type="EMBL" id="GLC53650.1"/>
    </source>
</evidence>
<dbReference type="GO" id="GO:0010389">
    <property type="term" value="P:regulation of G2/M transition of mitotic cell cycle"/>
    <property type="evidence" value="ECO:0007669"/>
    <property type="project" value="TreeGrafter"/>
</dbReference>
<dbReference type="EC" id="2.7.11.22" evidence="2"/>
<sequence>MRPDDSEEGVPSSALREIAILLELRHDNVVRLREVTRDYGSAEAQRSTQLFLVFDFLDLDLHRLMHIYPQLGSNARLVKILAATQPTQRTTCLSYRLPPLSTPVPSRTCAAAAAPSYVGRALYGVRQYYTYQMLSGLEYCHRRRILHRDLKPQNLLVDLHHGNRIKIADFGLSRAFGVPVRLLSPEVVTLWYRPPELLLGGKLYGTPVDIWSVACVVLELSNRWPLFPGSTEIDTLLKIFEKLGTPDVATWPGLAELPHWRPTLPRYRARPWEEIAPRLDPQGRDLMRRMLEYDPAQRITAAAALRHPYFEGISELVAEPPDLS</sequence>
<dbReference type="InterPro" id="IPR000719">
    <property type="entry name" value="Prot_kinase_dom"/>
</dbReference>
<evidence type="ECO:0000256" key="8">
    <source>
        <dbReference type="ARBA" id="ARBA00022840"/>
    </source>
</evidence>
<proteinExistence type="inferred from homology"/>
<dbReference type="InterPro" id="IPR008271">
    <property type="entry name" value="Ser/Thr_kinase_AS"/>
</dbReference>
<dbReference type="GO" id="GO:0010468">
    <property type="term" value="P:regulation of gene expression"/>
    <property type="evidence" value="ECO:0007669"/>
    <property type="project" value="TreeGrafter"/>
</dbReference>
<dbReference type="GO" id="GO:0005737">
    <property type="term" value="C:cytoplasm"/>
    <property type="evidence" value="ECO:0007669"/>
    <property type="project" value="TreeGrafter"/>
</dbReference>
<name>A0A9W6BKX8_9CHLO</name>
<dbReference type="GO" id="GO:0004693">
    <property type="term" value="F:cyclin-dependent protein serine/threonine kinase activity"/>
    <property type="evidence" value="ECO:0007669"/>
    <property type="project" value="UniProtKB-EC"/>
</dbReference>
<accession>A0A9W6BKX8</accession>
<evidence type="ECO:0000256" key="1">
    <source>
        <dbReference type="ARBA" id="ARBA00006485"/>
    </source>
</evidence>
<reference evidence="12 13" key="1">
    <citation type="journal article" date="2023" name="Commun. Biol.">
        <title>Reorganization of the ancestral sex-determining regions during the evolution of trioecy in Pleodorina starrii.</title>
        <authorList>
            <person name="Takahashi K."/>
            <person name="Suzuki S."/>
            <person name="Kawai-Toyooka H."/>
            <person name="Yamamoto K."/>
            <person name="Hamaji T."/>
            <person name="Ootsuki R."/>
            <person name="Yamaguchi H."/>
            <person name="Kawachi M."/>
            <person name="Higashiyama T."/>
            <person name="Nozaki H."/>
        </authorList>
    </citation>
    <scope>NUCLEOTIDE SEQUENCE [LARGE SCALE GENOMIC DNA]</scope>
    <source>
        <strain evidence="12 13">NIES-4479</strain>
    </source>
</reference>
<dbReference type="SMART" id="SM00220">
    <property type="entry name" value="S_TKc"/>
    <property type="match status" value="1"/>
</dbReference>
<dbReference type="InterPro" id="IPR011009">
    <property type="entry name" value="Kinase-like_dom_sf"/>
</dbReference>
<evidence type="ECO:0000256" key="2">
    <source>
        <dbReference type="ARBA" id="ARBA00012425"/>
    </source>
</evidence>
<evidence type="ECO:0000256" key="6">
    <source>
        <dbReference type="ARBA" id="ARBA00022741"/>
    </source>
</evidence>
<evidence type="ECO:0000256" key="3">
    <source>
        <dbReference type="ARBA" id="ARBA00022527"/>
    </source>
</evidence>
<evidence type="ECO:0000256" key="4">
    <source>
        <dbReference type="ARBA" id="ARBA00022553"/>
    </source>
</evidence>
<dbReference type="PANTHER" id="PTHR24056">
    <property type="entry name" value="CELL DIVISION PROTEIN KINASE"/>
    <property type="match status" value="1"/>
</dbReference>
<keyword evidence="7" id="KW-0418">Kinase</keyword>
<keyword evidence="3" id="KW-0723">Serine/threonine-protein kinase</keyword>
<dbReference type="GO" id="GO:0007165">
    <property type="term" value="P:signal transduction"/>
    <property type="evidence" value="ECO:0007669"/>
    <property type="project" value="TreeGrafter"/>
</dbReference>
<dbReference type="Gene3D" id="1.10.510.10">
    <property type="entry name" value="Transferase(Phosphotransferase) domain 1"/>
    <property type="match status" value="1"/>
</dbReference>
<dbReference type="PROSITE" id="PS50011">
    <property type="entry name" value="PROTEIN_KINASE_DOM"/>
    <property type="match status" value="1"/>
</dbReference>
<dbReference type="EMBL" id="BRXU01000008">
    <property type="protein sequence ID" value="GLC53650.1"/>
    <property type="molecule type" value="Genomic_DNA"/>
</dbReference>
<gene>
    <name evidence="12" type="primary">PLEST005573</name>
    <name evidence="12" type="ORF">PLESTB_000772600</name>
</gene>
<dbReference type="GO" id="GO:0000307">
    <property type="term" value="C:cyclin-dependent protein kinase holoenzyme complex"/>
    <property type="evidence" value="ECO:0007669"/>
    <property type="project" value="TreeGrafter"/>
</dbReference>
<evidence type="ECO:0000256" key="7">
    <source>
        <dbReference type="ARBA" id="ARBA00022777"/>
    </source>
</evidence>
<dbReference type="FunFam" id="1.10.510.10:FF:000574">
    <property type="entry name" value="Cell division related protein kinase 2"/>
    <property type="match status" value="1"/>
</dbReference>
<dbReference type="GO" id="GO:0005524">
    <property type="term" value="F:ATP binding"/>
    <property type="evidence" value="ECO:0007669"/>
    <property type="project" value="UniProtKB-KW"/>
</dbReference>
<dbReference type="OrthoDB" id="527005at2759"/>
<dbReference type="PANTHER" id="PTHR24056:SF548">
    <property type="entry name" value="CYCLIN-DEPENDENT KINASE A-1"/>
    <property type="match status" value="1"/>
</dbReference>
<dbReference type="GO" id="GO:0030332">
    <property type="term" value="F:cyclin binding"/>
    <property type="evidence" value="ECO:0007669"/>
    <property type="project" value="TreeGrafter"/>
</dbReference>
<dbReference type="Proteomes" id="UP001165080">
    <property type="component" value="Unassembled WGS sequence"/>
</dbReference>
<keyword evidence="8" id="KW-0067">ATP-binding</keyword>
<dbReference type="GO" id="GO:0051445">
    <property type="term" value="P:regulation of meiotic cell cycle"/>
    <property type="evidence" value="ECO:0007669"/>
    <property type="project" value="TreeGrafter"/>
</dbReference>
<dbReference type="PROSITE" id="PS00108">
    <property type="entry name" value="PROTEIN_KINASE_ST"/>
    <property type="match status" value="1"/>
</dbReference>
<comment type="similarity">
    <text evidence="1">Belongs to the protein kinase superfamily. CMGC Ser/Thr protein kinase family. CDC2/CDKX subfamily.</text>
</comment>
<evidence type="ECO:0000259" key="11">
    <source>
        <dbReference type="PROSITE" id="PS50011"/>
    </source>
</evidence>
<keyword evidence="4" id="KW-0597">Phosphoprotein</keyword>
<keyword evidence="6" id="KW-0547">Nucleotide-binding</keyword>
<comment type="catalytic activity">
    <reaction evidence="9">
        <text>L-threonyl-[protein] + ATP = O-phospho-L-threonyl-[protein] + ADP + H(+)</text>
        <dbReference type="Rhea" id="RHEA:46608"/>
        <dbReference type="Rhea" id="RHEA-COMP:11060"/>
        <dbReference type="Rhea" id="RHEA-COMP:11605"/>
        <dbReference type="ChEBI" id="CHEBI:15378"/>
        <dbReference type="ChEBI" id="CHEBI:30013"/>
        <dbReference type="ChEBI" id="CHEBI:30616"/>
        <dbReference type="ChEBI" id="CHEBI:61977"/>
        <dbReference type="ChEBI" id="CHEBI:456216"/>
        <dbReference type="EC" id="2.7.11.22"/>
    </reaction>
</comment>
<evidence type="ECO:0000256" key="9">
    <source>
        <dbReference type="ARBA" id="ARBA00047811"/>
    </source>
</evidence>
<dbReference type="CDD" id="cd07829">
    <property type="entry name" value="STKc_CDK_like"/>
    <property type="match status" value="1"/>
</dbReference>
<dbReference type="GO" id="GO:0005634">
    <property type="term" value="C:nucleus"/>
    <property type="evidence" value="ECO:0007669"/>
    <property type="project" value="TreeGrafter"/>
</dbReference>
<evidence type="ECO:0000313" key="13">
    <source>
        <dbReference type="Proteomes" id="UP001165080"/>
    </source>
</evidence>
<evidence type="ECO:0000256" key="5">
    <source>
        <dbReference type="ARBA" id="ARBA00022679"/>
    </source>
</evidence>
<keyword evidence="13" id="KW-1185">Reference proteome</keyword>
<evidence type="ECO:0000256" key="10">
    <source>
        <dbReference type="ARBA" id="ARBA00048367"/>
    </source>
</evidence>
<dbReference type="Pfam" id="PF00069">
    <property type="entry name" value="Pkinase"/>
    <property type="match status" value="1"/>
</dbReference>